<accession>A0A9Q1L0E0</accession>
<evidence type="ECO:0000259" key="6">
    <source>
        <dbReference type="PROSITE" id="PS51649"/>
    </source>
</evidence>
<evidence type="ECO:0000256" key="1">
    <source>
        <dbReference type="ARBA" id="ARBA00004906"/>
    </source>
</evidence>
<dbReference type="OrthoDB" id="624345at2759"/>
<comment type="caution">
    <text evidence="7">The sequence shown here is derived from an EMBL/GenBank/DDBJ whole genome shotgun (WGS) entry which is preliminary data.</text>
</comment>
<dbReference type="InterPro" id="IPR043454">
    <property type="entry name" value="NPH3/RPT2-like"/>
</dbReference>
<keyword evidence="8" id="KW-1185">Reference proteome</keyword>
<evidence type="ECO:0000313" key="8">
    <source>
        <dbReference type="Proteomes" id="UP001153076"/>
    </source>
</evidence>
<dbReference type="SMART" id="SM00225">
    <property type="entry name" value="BTB"/>
    <property type="match status" value="1"/>
</dbReference>
<dbReference type="AlphaFoldDB" id="A0A9Q1L0E0"/>
<comment type="similarity">
    <text evidence="3">Belongs to the NPH3 family.</text>
</comment>
<dbReference type="EMBL" id="JAKOGI010000007">
    <property type="protein sequence ID" value="KAJ8451832.1"/>
    <property type="molecule type" value="Genomic_DNA"/>
</dbReference>
<gene>
    <name evidence="7" type="ORF">Cgig2_007315</name>
</gene>
<dbReference type="Proteomes" id="UP001153076">
    <property type="component" value="Unassembled WGS sequence"/>
</dbReference>
<dbReference type="InterPro" id="IPR027356">
    <property type="entry name" value="NPH3_dom"/>
</dbReference>
<dbReference type="PROSITE" id="PS51649">
    <property type="entry name" value="NPH3"/>
    <property type="match status" value="1"/>
</dbReference>
<feature type="domain" description="BTB" evidence="5">
    <location>
        <begin position="24"/>
        <end position="122"/>
    </location>
</feature>
<name>A0A9Q1L0E0_9CARY</name>
<dbReference type="Gene3D" id="3.30.710.10">
    <property type="entry name" value="Potassium Channel Kv1.1, Chain A"/>
    <property type="match status" value="1"/>
</dbReference>
<dbReference type="InterPro" id="IPR011333">
    <property type="entry name" value="SKP1/BTB/POZ_sf"/>
</dbReference>
<evidence type="ECO:0000256" key="3">
    <source>
        <dbReference type="PROSITE-ProRule" id="PRU00982"/>
    </source>
</evidence>
<dbReference type="PROSITE" id="PS50097">
    <property type="entry name" value="BTB"/>
    <property type="match status" value="1"/>
</dbReference>
<feature type="domain" description="NPH3" evidence="6">
    <location>
        <begin position="224"/>
        <end position="437"/>
    </location>
</feature>
<reference evidence="7" key="1">
    <citation type="submission" date="2022-04" db="EMBL/GenBank/DDBJ databases">
        <title>Carnegiea gigantea Genome sequencing and assembly v2.</title>
        <authorList>
            <person name="Copetti D."/>
            <person name="Sanderson M.J."/>
            <person name="Burquez A."/>
            <person name="Wojciechowski M.F."/>
        </authorList>
    </citation>
    <scope>NUCLEOTIDE SEQUENCE</scope>
    <source>
        <strain evidence="7">SGP5-SGP5p</strain>
        <tissue evidence="7">Aerial part</tissue>
    </source>
</reference>
<evidence type="ECO:0008006" key="9">
    <source>
        <dbReference type="Google" id="ProtNLM"/>
    </source>
</evidence>
<sequence>MATDSSSTSPSKGQAWFCTTDLPSDVVVEVEDMTFHLHKSALMSKSKTLHDLITKQEANGQKREDKDTYMDNSQDNDDKPGEEEEEEDGQTCHVSLPHFPGGSETFETVVKFCYGAKIELTTGNAASLWCAGEVLQMTEDVAQDNLISKTEKFFNNSVFNNIKDSIKALKSCEKLCPFAEKMGIVQRCIDAILAKAGHYDPTLFGWPVNESAGDPRNSPAKSRDPWVEDLAKLSSDFFNRVISAMREKEIDQEIVDACLMHHAKRRFPGISRSSRGNTPTGSPLSIASEAEQRKLLETIVSNLSPENSSRSSAETRFLFGLLRTANILNASDECKFALERKISAQLENATLDDLLIPSYSYLSETLYDVDCVQRMLQCSTMKKVIEKIDKVGSSNVSNGNGKGWRSKFGCKFTTKVCSSHESTVVDDRKARPRRSPC</sequence>
<feature type="compositionally biased region" description="Basic and acidic residues" evidence="4">
    <location>
        <begin position="56"/>
        <end position="69"/>
    </location>
</feature>
<evidence type="ECO:0000256" key="4">
    <source>
        <dbReference type="SAM" id="MobiDB-lite"/>
    </source>
</evidence>
<evidence type="ECO:0000313" key="7">
    <source>
        <dbReference type="EMBL" id="KAJ8451832.1"/>
    </source>
</evidence>
<feature type="compositionally biased region" description="Acidic residues" evidence="4">
    <location>
        <begin position="80"/>
        <end position="89"/>
    </location>
</feature>
<feature type="region of interest" description="Disordered" evidence="4">
    <location>
        <begin position="56"/>
        <end position="95"/>
    </location>
</feature>
<proteinExistence type="inferred from homology"/>
<protein>
    <recommendedName>
        <fullName evidence="9">BTB/POZ domain-containing protein</fullName>
    </recommendedName>
</protein>
<dbReference type="SUPFAM" id="SSF54695">
    <property type="entry name" value="POZ domain"/>
    <property type="match status" value="1"/>
</dbReference>
<evidence type="ECO:0000256" key="2">
    <source>
        <dbReference type="ARBA" id="ARBA00022786"/>
    </source>
</evidence>
<organism evidence="7 8">
    <name type="scientific">Carnegiea gigantea</name>
    <dbReference type="NCBI Taxonomy" id="171969"/>
    <lineage>
        <taxon>Eukaryota</taxon>
        <taxon>Viridiplantae</taxon>
        <taxon>Streptophyta</taxon>
        <taxon>Embryophyta</taxon>
        <taxon>Tracheophyta</taxon>
        <taxon>Spermatophyta</taxon>
        <taxon>Magnoliopsida</taxon>
        <taxon>eudicotyledons</taxon>
        <taxon>Gunneridae</taxon>
        <taxon>Pentapetalae</taxon>
        <taxon>Caryophyllales</taxon>
        <taxon>Cactineae</taxon>
        <taxon>Cactaceae</taxon>
        <taxon>Cactoideae</taxon>
        <taxon>Echinocereeae</taxon>
        <taxon>Carnegiea</taxon>
    </lineage>
</organism>
<dbReference type="PANTHER" id="PTHR32370">
    <property type="entry name" value="OS12G0117600 PROTEIN"/>
    <property type="match status" value="1"/>
</dbReference>
<comment type="pathway">
    <text evidence="1">Protein modification; protein ubiquitination.</text>
</comment>
<dbReference type="InterPro" id="IPR000210">
    <property type="entry name" value="BTB/POZ_dom"/>
</dbReference>
<dbReference type="Pfam" id="PF03000">
    <property type="entry name" value="NPH3"/>
    <property type="match status" value="1"/>
</dbReference>
<keyword evidence="2" id="KW-0833">Ubl conjugation pathway</keyword>
<evidence type="ECO:0000259" key="5">
    <source>
        <dbReference type="PROSITE" id="PS50097"/>
    </source>
</evidence>